<dbReference type="EMBL" id="BOVJ01000060">
    <property type="protein sequence ID" value="GIQ63357.1"/>
    <property type="molecule type" value="Genomic_DNA"/>
</dbReference>
<dbReference type="Pfam" id="PF12831">
    <property type="entry name" value="FAD_oxidored"/>
    <property type="match status" value="3"/>
</dbReference>
<keyword evidence="4" id="KW-0408">Iron</keyword>
<comment type="caution">
    <text evidence="6">The sequence shown here is derived from an EMBL/GenBank/DDBJ whole genome shotgun (WGS) entry which is preliminary data.</text>
</comment>
<keyword evidence="2" id="KW-0479">Metal-binding</keyword>
<evidence type="ECO:0000256" key="3">
    <source>
        <dbReference type="ARBA" id="ARBA00023002"/>
    </source>
</evidence>
<gene>
    <name evidence="6" type="ORF">PACILC2_19250</name>
</gene>
<dbReference type="Proteomes" id="UP000680304">
    <property type="component" value="Unassembled WGS sequence"/>
</dbReference>
<evidence type="ECO:0000313" key="6">
    <source>
        <dbReference type="EMBL" id="GIQ63357.1"/>
    </source>
</evidence>
<dbReference type="RefSeq" id="WP_213528556.1">
    <property type="nucleotide sequence ID" value="NZ_BOVJ01000060.1"/>
</dbReference>
<evidence type="ECO:0008006" key="8">
    <source>
        <dbReference type="Google" id="ProtNLM"/>
    </source>
</evidence>
<evidence type="ECO:0000256" key="1">
    <source>
        <dbReference type="ARBA" id="ARBA00022485"/>
    </source>
</evidence>
<name>A0ABQ4N5A1_9BACL</name>
<dbReference type="PANTHER" id="PTHR43498">
    <property type="entry name" value="FERREDOXIN:COB-COM HETERODISULFIDE REDUCTASE SUBUNIT A"/>
    <property type="match status" value="1"/>
</dbReference>
<keyword evidence="3" id="KW-0560">Oxidoreductase</keyword>
<organism evidence="6 7">
    <name type="scientific">Paenibacillus cisolokensis</name>
    <dbReference type="NCBI Taxonomy" id="1658519"/>
    <lineage>
        <taxon>Bacteria</taxon>
        <taxon>Bacillati</taxon>
        <taxon>Bacillota</taxon>
        <taxon>Bacilli</taxon>
        <taxon>Bacillales</taxon>
        <taxon>Paenibacillaceae</taxon>
        <taxon>Paenibacillus</taxon>
    </lineage>
</organism>
<sequence length="1091" mass="116641">MTIRIPAGDVPVIAEADVAVIGASFAGIACALALAECDRSVAVIEPRTYPGRELTATLRPWLGTAEADEPALVRTVRERAGFGRGGAATGAMNVPDAANVSRMKDAANAPANRTADAPLASGGETPLHPDRLKLCLEDALEAAGIDWLYASMPIDIVLDGGCIAGVVIANKAGRQVVRCAAVADATETRLAARLCGWPGAAPAAAATALYRRTLEWTGVGAVPFGLLPVPERLSLAGGAIRLRPGCRGAGHVYAELALVLPAACSLEADRFRESEARHRSVRLAEYLANEVPAFGRAVWSASSHELYGPLPLSGTAADLFAAAPYAMPDMPSGGIPDLPEGLHLLSGSGDRAGCLPLDAAEAARAGERLARSILAETSGTIRQSAWPSHPSVASAAFAAAPSAAAAASAEVRIPPGTHDRPARTVRLPETALPVARRASVLVAGGGSSGASASITAAREGMDTVLIDLNPGLGGTGTYGGVDSYWFGRRTGFAATIHDAVKKVQQAIRYKGHKWNIEAKAYALLNEAERAGVETVLGAVTFGAVTAGDRVCGAAAATRWGPLAVTADAVIDATGDGDLAAFAGAPFVYGSERDHTVMWYSLAQIAEPAKIRNNFTSMVNVSDIRDYTRAIRAGRRRGPDCHDHGIYVAPRESRHVLGDVVMRLTDQLLQRRWPDIVNIHFSNHDVKGVSGADWINIGLIPPNLEIEVPYRIMLPQGLEGLLVAGKAVSATHDALPAIRMQADLENLGAVAALAAAMAVREGTTPRAIDVASLQRRLVSEGLLPEETLTRTLAPVTYSDAELERLADSIEADRPLYDYANMRMNEVYRGRIPFVEICSVGPRIVPVLERQLERSEGTKRLRTAQALAMLESPAAVPVLVEAIVRELEGRDELPVREADMLYVQLPPDHGAMPDAAYLLYSLAQTRDERAIPVWERVVDLMKAEEDDFRDMRKGLFYYVDAVCQGAERLGSPAAVPVLRRLHAFPALRGQQCKRGVQADYFPERRAMLELAIGRALARCACPDGYAVLIDYLEDVRSLLAGQALLELRRLSGKSFGAEPERWRSWLRERRADLLPQPMTLKLDREENAEALPR</sequence>
<protein>
    <recommendedName>
        <fullName evidence="8">FAD-dependent oxidoreductase</fullName>
    </recommendedName>
</protein>
<dbReference type="SUPFAM" id="SSF51905">
    <property type="entry name" value="FAD/NAD(P)-binding domain"/>
    <property type="match status" value="2"/>
</dbReference>
<proteinExistence type="predicted"/>
<dbReference type="InterPro" id="IPR039650">
    <property type="entry name" value="HdrA-like"/>
</dbReference>
<dbReference type="PANTHER" id="PTHR43498:SF1">
    <property type="entry name" value="COB--COM HETERODISULFIDE REDUCTASE IRON-SULFUR SUBUNIT A"/>
    <property type="match status" value="1"/>
</dbReference>
<evidence type="ECO:0000256" key="2">
    <source>
        <dbReference type="ARBA" id="ARBA00022723"/>
    </source>
</evidence>
<keyword evidence="7" id="KW-1185">Reference proteome</keyword>
<evidence type="ECO:0000256" key="5">
    <source>
        <dbReference type="ARBA" id="ARBA00023014"/>
    </source>
</evidence>
<keyword evidence="1" id="KW-0004">4Fe-4S</keyword>
<dbReference type="InterPro" id="IPR036188">
    <property type="entry name" value="FAD/NAD-bd_sf"/>
</dbReference>
<reference evidence="6 7" key="1">
    <citation type="submission" date="2021-04" db="EMBL/GenBank/DDBJ databases">
        <title>Draft genome sequence of Paenibacillus cisolokensis, LC2-13A.</title>
        <authorList>
            <person name="Uke A."/>
            <person name="Chhe C."/>
            <person name="Baramee S."/>
            <person name="Kosugi A."/>
        </authorList>
    </citation>
    <scope>NUCLEOTIDE SEQUENCE [LARGE SCALE GENOMIC DNA]</scope>
    <source>
        <strain evidence="6 7">LC2-13A</strain>
    </source>
</reference>
<keyword evidence="5" id="KW-0411">Iron-sulfur</keyword>
<evidence type="ECO:0000313" key="7">
    <source>
        <dbReference type="Proteomes" id="UP000680304"/>
    </source>
</evidence>
<dbReference type="PROSITE" id="PS51257">
    <property type="entry name" value="PROKAR_LIPOPROTEIN"/>
    <property type="match status" value="1"/>
</dbReference>
<evidence type="ECO:0000256" key="4">
    <source>
        <dbReference type="ARBA" id="ARBA00023004"/>
    </source>
</evidence>
<dbReference type="Gene3D" id="3.50.50.60">
    <property type="entry name" value="FAD/NAD(P)-binding domain"/>
    <property type="match status" value="2"/>
</dbReference>
<accession>A0ABQ4N5A1</accession>